<accession>A0ABN9CZ60</accession>
<organism evidence="1 2">
    <name type="scientific">Staurois parvus</name>
    <dbReference type="NCBI Taxonomy" id="386267"/>
    <lineage>
        <taxon>Eukaryota</taxon>
        <taxon>Metazoa</taxon>
        <taxon>Chordata</taxon>
        <taxon>Craniata</taxon>
        <taxon>Vertebrata</taxon>
        <taxon>Euteleostomi</taxon>
        <taxon>Amphibia</taxon>
        <taxon>Batrachia</taxon>
        <taxon>Anura</taxon>
        <taxon>Neobatrachia</taxon>
        <taxon>Ranoidea</taxon>
        <taxon>Ranidae</taxon>
        <taxon>Staurois</taxon>
    </lineage>
</organism>
<protein>
    <submittedName>
        <fullName evidence="1">Uncharacterized protein</fullName>
    </submittedName>
</protein>
<reference evidence="1" key="1">
    <citation type="submission" date="2023-05" db="EMBL/GenBank/DDBJ databases">
        <authorList>
            <person name="Stuckert A."/>
        </authorList>
    </citation>
    <scope>NUCLEOTIDE SEQUENCE</scope>
</reference>
<evidence type="ECO:0000313" key="1">
    <source>
        <dbReference type="EMBL" id="CAI9565303.1"/>
    </source>
</evidence>
<gene>
    <name evidence="1" type="ORF">SPARVUS_LOCUS6048378</name>
</gene>
<comment type="caution">
    <text evidence="1">The sequence shown here is derived from an EMBL/GenBank/DDBJ whole genome shotgun (WGS) entry which is preliminary data.</text>
</comment>
<dbReference type="Proteomes" id="UP001162483">
    <property type="component" value="Unassembled WGS sequence"/>
</dbReference>
<sequence>MPLTLVIRMKKVSYIGGQNKKFLTLVDRTKKVSYIGGQNEESFLHWWSVKRMFLTSMVSRKNAPYISGQ</sequence>
<proteinExistence type="predicted"/>
<dbReference type="EMBL" id="CATNWA010013488">
    <property type="protein sequence ID" value="CAI9565303.1"/>
    <property type="molecule type" value="Genomic_DNA"/>
</dbReference>
<name>A0ABN9CZ60_9NEOB</name>
<keyword evidence="2" id="KW-1185">Reference proteome</keyword>
<evidence type="ECO:0000313" key="2">
    <source>
        <dbReference type="Proteomes" id="UP001162483"/>
    </source>
</evidence>